<dbReference type="InterPro" id="IPR001584">
    <property type="entry name" value="Integrase_cat-core"/>
</dbReference>
<sequence>MVHIPGSQNIADALSRLDSSNPVPFDPEEELFIRQVAATAAASFALKWENIEEECRKDLEIIELIKMIRNGDEENMPLSYKVIANELCIVGDVLLRVDRIVIPKSLREHVLQLAHEGHPGMRMMKSHLRSNVWWPQIDQQVERVVRQCKGCSLVAAPNPPEPLIRKQLPDQPWIDVAADFLGPLPDGQYLLVVVDYYSRFMEVSEMHSITASETISELAIIFSRFGLPMTLRVDNGPQLNENCEEFREFCESNGITLINTIPFWPAMNGEVERQNRSLLKRLRISQQLGKDWRAEMRQYLLTYHSTNHSTTGKSPAELMFGRKLRTKLPQVPPHRLEDEEVRDRDAITKEKGRIYTDAKRKAKESDIVEGDRVVVKRMKKDNKLDTVFSPEEFEVVRKTGADTIIRSLGTGKQYRRNVAHLKKLETANVPESPDAATSSTHVNPQQVPETADETTSIETPMDEAESLTRRTTRSRNEPKHFKDFVPY</sequence>
<dbReference type="EnsemblMetazoa" id="AALFPA23_020969.R30932">
    <property type="protein sequence ID" value="AALFPA23_020969.P30932"/>
    <property type="gene ID" value="AALFPA23_020969"/>
</dbReference>
<evidence type="ECO:0000313" key="4">
    <source>
        <dbReference type="EnsemblMetazoa" id="AALFPA23_020969.P30932"/>
    </source>
</evidence>
<dbReference type="EC" id="2.7.7.49" evidence="1"/>
<evidence type="ECO:0000256" key="1">
    <source>
        <dbReference type="ARBA" id="ARBA00012493"/>
    </source>
</evidence>
<dbReference type="Pfam" id="PF17921">
    <property type="entry name" value="Integrase_H2C2"/>
    <property type="match status" value="1"/>
</dbReference>
<reference evidence="5" key="1">
    <citation type="journal article" date="2015" name="Proc. Natl. Acad. Sci. U.S.A.">
        <title>Genome sequence of the Asian Tiger mosquito, Aedes albopictus, reveals insights into its biology, genetics, and evolution.</title>
        <authorList>
            <person name="Chen X.G."/>
            <person name="Jiang X."/>
            <person name="Gu J."/>
            <person name="Xu M."/>
            <person name="Wu Y."/>
            <person name="Deng Y."/>
            <person name="Zhang C."/>
            <person name="Bonizzoni M."/>
            <person name="Dermauw W."/>
            <person name="Vontas J."/>
            <person name="Armbruster P."/>
            <person name="Huang X."/>
            <person name="Yang Y."/>
            <person name="Zhang H."/>
            <person name="He W."/>
            <person name="Peng H."/>
            <person name="Liu Y."/>
            <person name="Wu K."/>
            <person name="Chen J."/>
            <person name="Lirakis M."/>
            <person name="Topalis P."/>
            <person name="Van Leeuwen T."/>
            <person name="Hall A.B."/>
            <person name="Jiang X."/>
            <person name="Thorpe C."/>
            <person name="Mueller R.L."/>
            <person name="Sun C."/>
            <person name="Waterhouse R.M."/>
            <person name="Yan G."/>
            <person name="Tu Z.J."/>
            <person name="Fang X."/>
            <person name="James A.A."/>
        </authorList>
    </citation>
    <scope>NUCLEOTIDE SEQUENCE [LARGE SCALE GENOMIC DNA]</scope>
    <source>
        <strain evidence="5">Foshan</strain>
    </source>
</reference>
<dbReference type="Gene3D" id="3.30.420.10">
    <property type="entry name" value="Ribonuclease H-like superfamily/Ribonuclease H"/>
    <property type="match status" value="1"/>
</dbReference>
<feature type="compositionally biased region" description="Polar residues" evidence="2">
    <location>
        <begin position="435"/>
        <end position="458"/>
    </location>
</feature>
<organism evidence="4 5">
    <name type="scientific">Aedes albopictus</name>
    <name type="common">Asian tiger mosquito</name>
    <name type="synonym">Stegomyia albopicta</name>
    <dbReference type="NCBI Taxonomy" id="7160"/>
    <lineage>
        <taxon>Eukaryota</taxon>
        <taxon>Metazoa</taxon>
        <taxon>Ecdysozoa</taxon>
        <taxon>Arthropoda</taxon>
        <taxon>Hexapoda</taxon>
        <taxon>Insecta</taxon>
        <taxon>Pterygota</taxon>
        <taxon>Neoptera</taxon>
        <taxon>Endopterygota</taxon>
        <taxon>Diptera</taxon>
        <taxon>Nematocera</taxon>
        <taxon>Culicoidea</taxon>
        <taxon>Culicidae</taxon>
        <taxon>Culicinae</taxon>
        <taxon>Aedini</taxon>
        <taxon>Aedes</taxon>
        <taxon>Stegomyia</taxon>
    </lineage>
</organism>
<evidence type="ECO:0000313" key="5">
    <source>
        <dbReference type="Proteomes" id="UP000069940"/>
    </source>
</evidence>
<dbReference type="PANTHER" id="PTHR37984">
    <property type="entry name" value="PROTEIN CBG26694"/>
    <property type="match status" value="1"/>
</dbReference>
<dbReference type="Pfam" id="PF00665">
    <property type="entry name" value="rve"/>
    <property type="match status" value="1"/>
</dbReference>
<keyword evidence="5" id="KW-1185">Reference proteome</keyword>
<dbReference type="Gene3D" id="1.10.340.70">
    <property type="match status" value="1"/>
</dbReference>
<accession>A0ABM1ZRC8</accession>
<dbReference type="RefSeq" id="XP_062699677.1">
    <property type="nucleotide sequence ID" value="XM_062843693.1"/>
</dbReference>
<evidence type="ECO:0000256" key="2">
    <source>
        <dbReference type="SAM" id="MobiDB-lite"/>
    </source>
</evidence>
<protein>
    <recommendedName>
        <fullName evidence="1">RNA-directed DNA polymerase</fullName>
        <ecNumber evidence="1">2.7.7.49</ecNumber>
    </recommendedName>
</protein>
<name>A0ABM1ZRC8_AEDAL</name>
<evidence type="ECO:0000259" key="3">
    <source>
        <dbReference type="PROSITE" id="PS50994"/>
    </source>
</evidence>
<dbReference type="InterPro" id="IPR012337">
    <property type="entry name" value="RNaseH-like_sf"/>
</dbReference>
<dbReference type="SUPFAM" id="SSF53098">
    <property type="entry name" value="Ribonuclease H-like"/>
    <property type="match status" value="1"/>
</dbReference>
<feature type="region of interest" description="Disordered" evidence="2">
    <location>
        <begin position="429"/>
        <end position="487"/>
    </location>
</feature>
<dbReference type="PANTHER" id="PTHR37984:SF11">
    <property type="entry name" value="INTEGRASE CATALYTIC DOMAIN-CONTAINING PROTEIN"/>
    <property type="match status" value="1"/>
</dbReference>
<dbReference type="InterPro" id="IPR036397">
    <property type="entry name" value="RNaseH_sf"/>
</dbReference>
<feature type="domain" description="Integrase catalytic" evidence="3">
    <location>
        <begin position="168"/>
        <end position="323"/>
    </location>
</feature>
<dbReference type="InterPro" id="IPR050951">
    <property type="entry name" value="Retrovirus_Pol_polyprotein"/>
</dbReference>
<dbReference type="Proteomes" id="UP000069940">
    <property type="component" value="Unassembled WGS sequence"/>
</dbReference>
<dbReference type="PROSITE" id="PS50994">
    <property type="entry name" value="INTEGRASE"/>
    <property type="match status" value="1"/>
</dbReference>
<dbReference type="GeneID" id="134284661"/>
<feature type="compositionally biased region" description="Basic and acidic residues" evidence="2">
    <location>
        <begin position="474"/>
        <end position="487"/>
    </location>
</feature>
<reference evidence="4" key="2">
    <citation type="submission" date="2025-05" db="UniProtKB">
        <authorList>
            <consortium name="EnsemblMetazoa"/>
        </authorList>
    </citation>
    <scope>IDENTIFICATION</scope>
    <source>
        <strain evidence="4">Foshan</strain>
    </source>
</reference>
<proteinExistence type="predicted"/>
<dbReference type="InterPro" id="IPR041588">
    <property type="entry name" value="Integrase_H2C2"/>
</dbReference>